<evidence type="ECO:0000313" key="4">
    <source>
        <dbReference type="Proteomes" id="UP000253319"/>
    </source>
</evidence>
<dbReference type="RefSeq" id="WP_113988029.1">
    <property type="nucleotide sequence ID" value="NZ_QLST01000002.1"/>
</dbReference>
<dbReference type="AlphaFoldDB" id="A0A365P4P0"/>
<evidence type="ECO:0000256" key="1">
    <source>
        <dbReference type="SAM" id="SignalP"/>
    </source>
</evidence>
<dbReference type="InterPro" id="IPR031345">
    <property type="entry name" value="T9SS_Plug_N"/>
</dbReference>
<evidence type="ECO:0000259" key="2">
    <source>
        <dbReference type="Pfam" id="PF17116"/>
    </source>
</evidence>
<gene>
    <name evidence="3" type="ORF">DPN68_02570</name>
</gene>
<dbReference type="OrthoDB" id="1522602at2"/>
<accession>A0A365P4P0</accession>
<name>A0A365P4P0_9FLAO</name>
<protein>
    <submittedName>
        <fullName evidence="3">DUF5103 domain-containing protein</fullName>
    </submittedName>
</protein>
<dbReference type="EMBL" id="QLST01000002">
    <property type="protein sequence ID" value="RBA29547.1"/>
    <property type="molecule type" value="Genomic_DNA"/>
</dbReference>
<feature type="domain" description="Type 9 secretion system plug protein N-terminal" evidence="2">
    <location>
        <begin position="31"/>
        <end position="151"/>
    </location>
</feature>
<keyword evidence="4" id="KW-1185">Reference proteome</keyword>
<reference evidence="3 4" key="1">
    <citation type="submission" date="2018-06" db="EMBL/GenBank/DDBJ databases">
        <title>Flavobacterium tibetense sp. nov., isolated from a wetland YonghuCo on Tibetan Plateau.</title>
        <authorList>
            <person name="Xing P."/>
            <person name="Phurbu D."/>
            <person name="Lu H."/>
        </authorList>
    </citation>
    <scope>NUCLEOTIDE SEQUENCE [LARGE SCALE GENOMIC DNA]</scope>
    <source>
        <strain evidence="3 4">YH5</strain>
    </source>
</reference>
<dbReference type="Pfam" id="PF17116">
    <property type="entry name" value="T9SS_plug_1st"/>
    <property type="match status" value="1"/>
</dbReference>
<organism evidence="3 4">
    <name type="scientific">Flavobacterium tibetense</name>
    <dbReference type="NCBI Taxonomy" id="2233533"/>
    <lineage>
        <taxon>Bacteria</taxon>
        <taxon>Pseudomonadati</taxon>
        <taxon>Bacteroidota</taxon>
        <taxon>Flavobacteriia</taxon>
        <taxon>Flavobacteriales</taxon>
        <taxon>Flavobacteriaceae</taxon>
        <taxon>Flavobacterium</taxon>
    </lineage>
</organism>
<keyword evidence="1" id="KW-0732">Signal</keyword>
<sequence length="416" mass="49329">MQNKLLIFLITFSFSSLWAQVEEEKVPPFNIKTVAFTQGGNSILPFFRLGESFEIQFDDLFGNEADYYYTITQYNYDWTPTNLAKVEYLNGVDNQRIITYENSYNTLQQYSHYRQVFPNRFNRITKSGNYMIKIYNDSQELLFSRKFIVFEDQLNVRIGTRRARDMEFINEKHNVEMSINYGDRILQDPINNVKVTLFQNGNWKSEIKNIKPQYTIGTELIYRYDKETQFWAGNEYYTIDNSNIRMVNNSVARVTSGDNIYNSFLYVNYPRKKNVYTYFPDFNGNFIVRNINTENPDIEADYSWVYFTLDAPTFFKNESIYITGMFNNYSLTEENKMVFNKQTKMYEKAILIKQGFTNYNYVVTDKNGKIQHRDAIDGNFFQTENSYTAIVYYRGNNDRYDRVIGVSTTSSEVIKN</sequence>
<evidence type="ECO:0000313" key="3">
    <source>
        <dbReference type="EMBL" id="RBA29547.1"/>
    </source>
</evidence>
<dbReference type="Proteomes" id="UP000253319">
    <property type="component" value="Unassembled WGS sequence"/>
</dbReference>
<feature type="chain" id="PRO_5017058113" evidence="1">
    <location>
        <begin position="20"/>
        <end position="416"/>
    </location>
</feature>
<proteinExistence type="predicted"/>
<feature type="signal peptide" evidence="1">
    <location>
        <begin position="1"/>
        <end position="19"/>
    </location>
</feature>
<comment type="caution">
    <text evidence="3">The sequence shown here is derived from an EMBL/GenBank/DDBJ whole genome shotgun (WGS) entry which is preliminary data.</text>
</comment>